<reference evidence="1 2" key="1">
    <citation type="submission" date="2016-06" db="EMBL/GenBank/DDBJ databases">
        <authorList>
            <person name="Sutton G."/>
            <person name="Brinkac L."/>
            <person name="Sanka R."/>
            <person name="Adams M."/>
            <person name="Lau E."/>
            <person name="Sam S."/>
            <person name="Sreng N."/>
            <person name="Him V."/>
            <person name="Kerleguer A."/>
            <person name="Cheng S."/>
        </authorList>
    </citation>
    <scope>NUCLEOTIDE SEQUENCE [LARGE SCALE GENOMIC DNA]</scope>
    <source>
        <strain evidence="1 2">E2978</strain>
    </source>
</reference>
<sequence length="153" mass="15996">MAVAAAANADTTAKEDRAVAWANSKVGSNDYVFACGRFVANAYGEPGLGYPSALAFHDYLATTRQIHMDANFPRGALVFSESPWDMENGAHQGHVVIARGDGTFVSGGVDQRSQRGAPGLGGGSTVQILKSWNPAPGSEYLGWASPPADWPGV</sequence>
<comment type="caution">
    <text evidence="1">The sequence shown here is derived from an EMBL/GenBank/DDBJ whole genome shotgun (WGS) entry which is preliminary data.</text>
</comment>
<organism evidence="1 2">
    <name type="scientific">Mycobacterium alsense</name>
    <dbReference type="NCBI Taxonomy" id="324058"/>
    <lineage>
        <taxon>Bacteria</taxon>
        <taxon>Bacillati</taxon>
        <taxon>Actinomycetota</taxon>
        <taxon>Actinomycetes</taxon>
        <taxon>Mycobacteriales</taxon>
        <taxon>Mycobacteriaceae</taxon>
        <taxon>Mycobacterium</taxon>
    </lineage>
</organism>
<evidence type="ECO:0000313" key="1">
    <source>
        <dbReference type="EMBL" id="OBG43069.1"/>
    </source>
</evidence>
<proteinExistence type="predicted"/>
<evidence type="ECO:0008006" key="3">
    <source>
        <dbReference type="Google" id="ProtNLM"/>
    </source>
</evidence>
<dbReference type="EMBL" id="LZIT01000066">
    <property type="protein sequence ID" value="OBG43069.1"/>
    <property type="molecule type" value="Genomic_DNA"/>
</dbReference>
<dbReference type="Proteomes" id="UP000092086">
    <property type="component" value="Unassembled WGS sequence"/>
</dbReference>
<name>A0ABD6P6R6_9MYCO</name>
<evidence type="ECO:0000313" key="2">
    <source>
        <dbReference type="Proteomes" id="UP000092086"/>
    </source>
</evidence>
<gene>
    <name evidence="1" type="ORF">A5672_10710</name>
</gene>
<accession>A0ABD6P6R6</accession>
<dbReference type="AlphaFoldDB" id="A0ABD6P6R6"/>
<protein>
    <recommendedName>
        <fullName evidence="3">NlpC/P60 domain-containing protein</fullName>
    </recommendedName>
</protein>